<evidence type="ECO:0000259" key="1">
    <source>
        <dbReference type="Pfam" id="PF05685"/>
    </source>
</evidence>
<evidence type="ECO:0000313" key="2">
    <source>
        <dbReference type="EMBL" id="GAG28444.1"/>
    </source>
</evidence>
<dbReference type="CDD" id="cd06260">
    <property type="entry name" value="DUF820-like"/>
    <property type="match status" value="1"/>
</dbReference>
<protein>
    <recommendedName>
        <fullName evidence="1">Putative restriction endonuclease domain-containing protein</fullName>
    </recommendedName>
</protein>
<dbReference type="Pfam" id="PF05685">
    <property type="entry name" value="Uma2"/>
    <property type="match status" value="1"/>
</dbReference>
<proteinExistence type="predicted"/>
<dbReference type="InterPro" id="IPR008538">
    <property type="entry name" value="Uma2"/>
</dbReference>
<dbReference type="EMBL" id="BARS01047538">
    <property type="protein sequence ID" value="GAG28444.1"/>
    <property type="molecule type" value="Genomic_DNA"/>
</dbReference>
<dbReference type="InterPro" id="IPR012296">
    <property type="entry name" value="Nuclease_put_TT1808"/>
</dbReference>
<gene>
    <name evidence="2" type="ORF">S01H1_71395</name>
</gene>
<name>X0WBZ6_9ZZZZ</name>
<dbReference type="AlphaFoldDB" id="X0WBZ6"/>
<dbReference type="Gene3D" id="3.90.1570.10">
    <property type="entry name" value="tt1808, chain A"/>
    <property type="match status" value="1"/>
</dbReference>
<comment type="caution">
    <text evidence="2">The sequence shown here is derived from an EMBL/GenBank/DDBJ whole genome shotgun (WGS) entry which is preliminary data.</text>
</comment>
<feature type="domain" description="Putative restriction endonuclease" evidence="1">
    <location>
        <begin position="39"/>
        <end position="97"/>
    </location>
</feature>
<dbReference type="InterPro" id="IPR011335">
    <property type="entry name" value="Restrct_endonuc-II-like"/>
</dbReference>
<accession>X0WBZ6</accession>
<feature type="non-terminal residue" evidence="2">
    <location>
        <position position="103"/>
    </location>
</feature>
<organism evidence="2">
    <name type="scientific">marine sediment metagenome</name>
    <dbReference type="NCBI Taxonomy" id="412755"/>
    <lineage>
        <taxon>unclassified sequences</taxon>
        <taxon>metagenomes</taxon>
        <taxon>ecological metagenomes</taxon>
    </lineage>
</organism>
<dbReference type="SUPFAM" id="SSF52980">
    <property type="entry name" value="Restriction endonuclease-like"/>
    <property type="match status" value="1"/>
</dbReference>
<reference evidence="2" key="1">
    <citation type="journal article" date="2014" name="Front. Microbiol.">
        <title>High frequency of phylogenetically diverse reductive dehalogenase-homologous genes in deep subseafloor sedimentary metagenomes.</title>
        <authorList>
            <person name="Kawai M."/>
            <person name="Futagami T."/>
            <person name="Toyoda A."/>
            <person name="Takaki Y."/>
            <person name="Nishi S."/>
            <person name="Hori S."/>
            <person name="Arai W."/>
            <person name="Tsubouchi T."/>
            <person name="Morono Y."/>
            <person name="Uchiyama I."/>
            <person name="Ito T."/>
            <person name="Fujiyama A."/>
            <person name="Inagaki F."/>
            <person name="Takami H."/>
        </authorList>
    </citation>
    <scope>NUCLEOTIDE SEQUENCE</scope>
    <source>
        <strain evidence="2">Expedition CK06-06</strain>
    </source>
</reference>
<sequence>MTVQAVTKLRLRNVVATMGDVLLRDVPLLTGEELFALGDIGRAELVKGELIRMSPTGHPHGYIEVNFAIDLGLFVRQHKLGRVLGGEVGIYTSRDPDTVRGAD</sequence>